<feature type="signal peptide" evidence="1">
    <location>
        <begin position="1"/>
        <end position="19"/>
    </location>
</feature>
<keyword evidence="1" id="KW-0732">Signal</keyword>
<feature type="chain" id="PRO_5029510089" evidence="1">
    <location>
        <begin position="20"/>
        <end position="205"/>
    </location>
</feature>
<name>A0A7K1TDN0_9BACT</name>
<proteinExistence type="predicted"/>
<keyword evidence="4" id="KW-1185">Reference proteome</keyword>
<evidence type="ECO:0000256" key="1">
    <source>
        <dbReference type="SAM" id="SignalP"/>
    </source>
</evidence>
<dbReference type="Pfam" id="PF13568">
    <property type="entry name" value="OMP_b-brl_2"/>
    <property type="match status" value="1"/>
</dbReference>
<comment type="caution">
    <text evidence="3">The sequence shown here is derived from an EMBL/GenBank/DDBJ whole genome shotgun (WGS) entry which is preliminary data.</text>
</comment>
<accession>A0A7K1TDN0</accession>
<evidence type="ECO:0000313" key="4">
    <source>
        <dbReference type="Proteomes" id="UP000441336"/>
    </source>
</evidence>
<gene>
    <name evidence="3" type="ORF">GO988_09245</name>
</gene>
<protein>
    <submittedName>
        <fullName evidence="3">Outer membrane beta-barrel protein</fullName>
    </submittedName>
</protein>
<dbReference type="InterPro" id="IPR025665">
    <property type="entry name" value="Beta-barrel_OMP_2"/>
</dbReference>
<feature type="domain" description="Outer membrane protein beta-barrel" evidence="2">
    <location>
        <begin position="18"/>
        <end position="177"/>
    </location>
</feature>
<organism evidence="3 4">
    <name type="scientific">Hymenobacter ginkgonis</name>
    <dbReference type="NCBI Taxonomy" id="2682976"/>
    <lineage>
        <taxon>Bacteria</taxon>
        <taxon>Pseudomonadati</taxon>
        <taxon>Bacteroidota</taxon>
        <taxon>Cytophagia</taxon>
        <taxon>Cytophagales</taxon>
        <taxon>Hymenobacteraceae</taxon>
        <taxon>Hymenobacter</taxon>
    </lineage>
</organism>
<dbReference type="Proteomes" id="UP000441336">
    <property type="component" value="Unassembled WGS sequence"/>
</dbReference>
<dbReference type="EMBL" id="WQKZ01000002">
    <property type="protein sequence ID" value="MVN76507.1"/>
    <property type="molecule type" value="Genomic_DNA"/>
</dbReference>
<reference evidence="3 4" key="1">
    <citation type="submission" date="2019-12" db="EMBL/GenBank/DDBJ databases">
        <title>Hymenobacter sp. HMF4947 Genome sequencing and assembly.</title>
        <authorList>
            <person name="Kang H."/>
            <person name="Cha I."/>
            <person name="Kim H."/>
            <person name="Joh K."/>
        </authorList>
    </citation>
    <scope>NUCLEOTIDE SEQUENCE [LARGE SCALE GENOMIC DNA]</scope>
    <source>
        <strain evidence="3 4">HMF4947</strain>
    </source>
</reference>
<dbReference type="AlphaFoldDB" id="A0A7K1TDN0"/>
<evidence type="ECO:0000259" key="2">
    <source>
        <dbReference type="Pfam" id="PF13568"/>
    </source>
</evidence>
<evidence type="ECO:0000313" key="3">
    <source>
        <dbReference type="EMBL" id="MVN76507.1"/>
    </source>
</evidence>
<dbReference type="RefSeq" id="WP_157564467.1">
    <property type="nucleotide sequence ID" value="NZ_WQKZ01000002.1"/>
</dbReference>
<sequence>MKKILLPILILASIGEAQAQQVHFGLRAGVSFAKFVGPDAVYNNQEYRTGFNAGALAKVDFSDHWALQPELMYSIKGTKQTFDNSPLYGNGAALYQRLNYVELPVLVKFTTHHVFAEAGPQLGTLVGAKQILEDGFGTEEARNKEQFRTLEVGYVLGLGVQDTNGLLLGVRYNGSFASAYHQDLAAQIRNSAFQIYVGYVFGTHE</sequence>